<proteinExistence type="predicted"/>
<feature type="domain" description="Mop" evidence="3">
    <location>
        <begin position="2"/>
        <end position="68"/>
    </location>
</feature>
<evidence type="ECO:0000256" key="1">
    <source>
        <dbReference type="ARBA" id="ARBA00022505"/>
    </source>
</evidence>
<dbReference type="KEGG" id="blep:AL038_01935"/>
<dbReference type="Proteomes" id="UP000234271">
    <property type="component" value="Chromosome"/>
</dbReference>
<keyword evidence="5" id="KW-1185">Reference proteome</keyword>
<dbReference type="InterPro" id="IPR005116">
    <property type="entry name" value="Transp-assoc_OB_typ1"/>
</dbReference>
<dbReference type="OrthoDB" id="9800709at2"/>
<dbReference type="NCBIfam" id="TIGR00638">
    <property type="entry name" value="Mop"/>
    <property type="match status" value="2"/>
</dbReference>
<gene>
    <name evidence="4" type="ORF">BLE401_04100</name>
</gene>
<dbReference type="STRING" id="288004.AL038_01935"/>
<sequence length="143" mass="15294">MQISARNKFVGKVSYVKQGQVDAEVGVKIAEGFEIVAQITQASVGHLGLAEGVEVSAFVKYSNLMLMSAEDDMLLSARNQLLGTVVAVQSARISAEIVLSLLEQFTLKAFVSQEAVEEMGLKVGDKVYAVFKAGSVILGKKRA</sequence>
<dbReference type="PANTHER" id="PTHR30432">
    <property type="entry name" value="TRANSCRIPTIONAL REGULATOR MODE"/>
    <property type="match status" value="1"/>
</dbReference>
<evidence type="ECO:0000256" key="2">
    <source>
        <dbReference type="PROSITE-ProRule" id="PRU01213"/>
    </source>
</evidence>
<name>A0A2N9YBY8_9GAMM</name>
<organism evidence="4 5">
    <name type="scientific">Beggiatoa leptomitoformis</name>
    <dbReference type="NCBI Taxonomy" id="288004"/>
    <lineage>
        <taxon>Bacteria</taxon>
        <taxon>Pseudomonadati</taxon>
        <taxon>Pseudomonadota</taxon>
        <taxon>Gammaproteobacteria</taxon>
        <taxon>Thiotrichales</taxon>
        <taxon>Thiotrichaceae</taxon>
        <taxon>Beggiatoa</taxon>
    </lineage>
</organism>
<keyword evidence="1 2" id="KW-0500">Molybdenum</keyword>
<reference evidence="5" key="1">
    <citation type="submission" date="2016-12" db="EMBL/GenBank/DDBJ databases">
        <title>Complete Genome Sequence of Beggiatoa leptomitiformis D-401.</title>
        <authorList>
            <person name="Fomenkov A."/>
            <person name="Vincze T."/>
            <person name="Grabovich M."/>
            <person name="Anton B.P."/>
            <person name="Dubinina G."/>
            <person name="Orlova M."/>
            <person name="Belousova E."/>
            <person name="Roberts R.J."/>
        </authorList>
    </citation>
    <scope>NUCLEOTIDE SEQUENCE [LARGE SCALE GENOMIC DNA]</scope>
    <source>
        <strain evidence="5">D-401</strain>
    </source>
</reference>
<dbReference type="PROSITE" id="PS51866">
    <property type="entry name" value="MOP"/>
    <property type="match status" value="2"/>
</dbReference>
<dbReference type="InterPro" id="IPR004606">
    <property type="entry name" value="Mop_domain"/>
</dbReference>
<accession>A0A2N9YBY8</accession>
<dbReference type="Pfam" id="PF03459">
    <property type="entry name" value="TOBE"/>
    <property type="match status" value="2"/>
</dbReference>
<dbReference type="RefSeq" id="WP_062148210.1">
    <property type="nucleotide sequence ID" value="NZ_CP012373.2"/>
</dbReference>
<dbReference type="EMBL" id="CP018889">
    <property type="protein sequence ID" value="AUI67962.1"/>
    <property type="molecule type" value="Genomic_DNA"/>
</dbReference>
<dbReference type="AlphaFoldDB" id="A0A2N9YBY8"/>
<dbReference type="PANTHER" id="PTHR30432:SF1">
    <property type="entry name" value="DNA-BINDING TRANSCRIPTIONAL DUAL REGULATOR MODE"/>
    <property type="match status" value="1"/>
</dbReference>
<evidence type="ECO:0000313" key="5">
    <source>
        <dbReference type="Proteomes" id="UP000234271"/>
    </source>
</evidence>
<dbReference type="InterPro" id="IPR008995">
    <property type="entry name" value="Mo/tungstate-bd_C_term_dom"/>
</dbReference>
<protein>
    <submittedName>
        <fullName evidence="4">Transporter</fullName>
    </submittedName>
</protein>
<dbReference type="GO" id="GO:0015689">
    <property type="term" value="P:molybdate ion transport"/>
    <property type="evidence" value="ECO:0007669"/>
    <property type="project" value="InterPro"/>
</dbReference>
<feature type="domain" description="Mop" evidence="3">
    <location>
        <begin position="74"/>
        <end position="140"/>
    </location>
</feature>
<dbReference type="SUPFAM" id="SSF50331">
    <property type="entry name" value="MOP-like"/>
    <property type="match status" value="2"/>
</dbReference>
<dbReference type="Gene3D" id="2.40.50.100">
    <property type="match status" value="2"/>
</dbReference>
<dbReference type="InterPro" id="IPR051815">
    <property type="entry name" value="Molybdate_resp_trans_reg"/>
</dbReference>
<evidence type="ECO:0000259" key="3">
    <source>
        <dbReference type="PROSITE" id="PS51866"/>
    </source>
</evidence>
<evidence type="ECO:0000313" key="4">
    <source>
        <dbReference type="EMBL" id="AUI67962.1"/>
    </source>
</evidence>